<feature type="transmembrane region" description="Helical" evidence="1">
    <location>
        <begin position="221"/>
        <end position="241"/>
    </location>
</feature>
<sequence length="253" mass="24796">MTRNSNGLLRRTGGALALGGAALCALTISATSVAAGGNPNFDGVLAAKAPTGFPVSPASLDASSGHATVTFDVLVSNLTKSAQTVALNFSANHILTYKGANVADGQPGKAGITFNGPAGTTQDEIAGMQSFKLSLTASEKDHKLALTRTITQCGYYQLDVWAPETGPGAARDRETLASGFIRVLGCGGGGVAAATPTPTPAGSVQAIAAGGASTPSTGAGLVGPAAGGLALVTLGLGLIVAGARRKGGERIVP</sequence>
<comment type="caution">
    <text evidence="3">The sequence shown here is derived from an EMBL/GenBank/DDBJ whole genome shotgun (WGS) entry which is preliminary data.</text>
</comment>
<keyword evidence="2" id="KW-0732">Signal</keyword>
<dbReference type="AlphaFoldDB" id="A0A934N0U7"/>
<protein>
    <submittedName>
        <fullName evidence="3">Uncharacterized protein</fullName>
    </submittedName>
</protein>
<keyword evidence="1" id="KW-1133">Transmembrane helix</keyword>
<name>A0A934N0U7_9BACT</name>
<evidence type="ECO:0000313" key="4">
    <source>
        <dbReference type="Proteomes" id="UP000606991"/>
    </source>
</evidence>
<reference evidence="3 4" key="1">
    <citation type="submission" date="2020-10" db="EMBL/GenBank/DDBJ databases">
        <title>Ca. Dormibacterota MAGs.</title>
        <authorList>
            <person name="Montgomery K."/>
        </authorList>
    </citation>
    <scope>NUCLEOTIDE SEQUENCE [LARGE SCALE GENOMIC DNA]</scope>
    <source>
        <strain evidence="3">SC8812_S17_18</strain>
    </source>
</reference>
<organism evidence="3 4">
    <name type="scientific">Candidatus Aeolococcus gillhamiae</name>
    <dbReference type="NCBI Taxonomy" id="3127015"/>
    <lineage>
        <taxon>Bacteria</taxon>
        <taxon>Bacillati</taxon>
        <taxon>Candidatus Dormiibacterota</taxon>
        <taxon>Candidatus Dormibacteria</taxon>
        <taxon>Candidatus Aeolococcales</taxon>
        <taxon>Candidatus Aeolococcaceae</taxon>
        <taxon>Candidatus Aeolococcus</taxon>
    </lineage>
</organism>
<evidence type="ECO:0000256" key="1">
    <source>
        <dbReference type="SAM" id="Phobius"/>
    </source>
</evidence>
<dbReference type="Proteomes" id="UP000606991">
    <property type="component" value="Unassembled WGS sequence"/>
</dbReference>
<feature type="signal peptide" evidence="2">
    <location>
        <begin position="1"/>
        <end position="34"/>
    </location>
</feature>
<evidence type="ECO:0000256" key="2">
    <source>
        <dbReference type="SAM" id="SignalP"/>
    </source>
</evidence>
<dbReference type="RefSeq" id="WP_337314136.1">
    <property type="nucleotide sequence ID" value="NZ_JAEKNS010000154.1"/>
</dbReference>
<keyword evidence="1" id="KW-0812">Transmembrane</keyword>
<dbReference type="EMBL" id="JAEKNS010000154">
    <property type="protein sequence ID" value="MBJ7596255.1"/>
    <property type="molecule type" value="Genomic_DNA"/>
</dbReference>
<proteinExistence type="predicted"/>
<feature type="chain" id="PRO_5037473182" evidence="2">
    <location>
        <begin position="35"/>
        <end position="253"/>
    </location>
</feature>
<accession>A0A934N0U7</accession>
<evidence type="ECO:0000313" key="3">
    <source>
        <dbReference type="EMBL" id="MBJ7596255.1"/>
    </source>
</evidence>
<keyword evidence="1" id="KW-0472">Membrane</keyword>
<gene>
    <name evidence="3" type="ORF">JF886_15615</name>
</gene>